<comment type="caution">
    <text evidence="1">The sequence shown here is derived from an EMBL/GenBank/DDBJ whole genome shotgun (WGS) entry which is preliminary data.</text>
</comment>
<reference evidence="1" key="1">
    <citation type="submission" date="2016-10" db="EMBL/GenBank/DDBJ databases">
        <title>Sequence of Gallionella enrichment culture.</title>
        <authorList>
            <person name="Poehlein A."/>
            <person name="Muehling M."/>
            <person name="Daniel R."/>
        </authorList>
    </citation>
    <scope>NUCLEOTIDE SEQUENCE</scope>
</reference>
<sequence>MKVALLLQIQIINHRHRWLHKVRKLFLLQAN</sequence>
<accession>A0A1J5SJ66</accession>
<dbReference type="AlphaFoldDB" id="A0A1J5SJ66"/>
<organism evidence="1">
    <name type="scientific">mine drainage metagenome</name>
    <dbReference type="NCBI Taxonomy" id="410659"/>
    <lineage>
        <taxon>unclassified sequences</taxon>
        <taxon>metagenomes</taxon>
        <taxon>ecological metagenomes</taxon>
    </lineage>
</organism>
<dbReference type="EMBL" id="MLJW01000098">
    <property type="protein sequence ID" value="OIR00158.1"/>
    <property type="molecule type" value="Genomic_DNA"/>
</dbReference>
<name>A0A1J5SJ66_9ZZZZ</name>
<protein>
    <submittedName>
        <fullName evidence="1">Uncharacterized protein</fullName>
    </submittedName>
</protein>
<proteinExistence type="predicted"/>
<evidence type="ECO:0000313" key="1">
    <source>
        <dbReference type="EMBL" id="OIR00158.1"/>
    </source>
</evidence>
<gene>
    <name evidence="1" type="ORF">GALL_178040</name>
</gene>